<dbReference type="InterPro" id="IPR029044">
    <property type="entry name" value="Nucleotide-diphossugar_trans"/>
</dbReference>
<dbReference type="PANTHER" id="PTHR43685">
    <property type="entry name" value="GLYCOSYLTRANSFERASE"/>
    <property type="match status" value="1"/>
</dbReference>
<dbReference type="GO" id="GO:0016740">
    <property type="term" value="F:transferase activity"/>
    <property type="evidence" value="ECO:0007669"/>
    <property type="project" value="UniProtKB-KW"/>
</dbReference>
<dbReference type="Pfam" id="PF00535">
    <property type="entry name" value="Glycos_transf_2"/>
    <property type="match status" value="1"/>
</dbReference>
<dbReference type="PANTHER" id="PTHR43685:SF3">
    <property type="entry name" value="SLR2126 PROTEIN"/>
    <property type="match status" value="1"/>
</dbReference>
<accession>A0A7D5ZAR9</accession>
<sequence length="273" mass="30579">MKLSIIVSTYNRPDALNAVLQGLALQVGAADWEVIVADDGSQADTQALVSKWQAHFPCPLHHVWHEDTGFRLAAIRNRSAALAQGEFLVFLDGDCIPMPDFITQSLGLAEAGWFSAGNRVLLNEAITRSLLSTQQNPASWSKLRWLIAKFSGQANRALPWLRLKLVEMRKQRATQWQVLKGCNIGVWKADFMAINGFDESFSGWGHEDSDFAVRLIRAGLKLKDGRFAIPVLHLWHRENDRSKQAANWAKLEATIQGNHIRAQLGVDQYITRA</sequence>
<evidence type="ECO:0000256" key="1">
    <source>
        <dbReference type="ARBA" id="ARBA00022679"/>
    </source>
</evidence>
<dbReference type="InterPro" id="IPR027791">
    <property type="entry name" value="Galactosyl_T_C"/>
</dbReference>
<protein>
    <submittedName>
        <fullName evidence="4">Glycosyltransferase family 2 protein</fullName>
    </submittedName>
</protein>
<dbReference type="CDD" id="cd06420">
    <property type="entry name" value="GT2_Chondriotin_Pol_N"/>
    <property type="match status" value="1"/>
</dbReference>
<dbReference type="RefSeq" id="WP_180308275.1">
    <property type="nucleotide sequence ID" value="NZ_CP058952.1"/>
</dbReference>
<evidence type="ECO:0000259" key="3">
    <source>
        <dbReference type="Pfam" id="PF02709"/>
    </source>
</evidence>
<dbReference type="KEGG" id="cfon:HZU75_06125"/>
<feature type="domain" description="Glycosyltransferase 2-like" evidence="2">
    <location>
        <begin position="4"/>
        <end position="134"/>
    </location>
</feature>
<dbReference type="InterPro" id="IPR001173">
    <property type="entry name" value="Glyco_trans_2-like"/>
</dbReference>
<proteinExistence type="predicted"/>
<dbReference type="AlphaFoldDB" id="A0A7D5ZAR9"/>
<dbReference type="EMBL" id="CP058952">
    <property type="protein sequence ID" value="QLI81145.1"/>
    <property type="molecule type" value="Genomic_DNA"/>
</dbReference>
<dbReference type="Proteomes" id="UP000510822">
    <property type="component" value="Chromosome"/>
</dbReference>
<organism evidence="4 5">
    <name type="scientific">Chitinibacter fontanus</name>
    <dbReference type="NCBI Taxonomy" id="1737446"/>
    <lineage>
        <taxon>Bacteria</taxon>
        <taxon>Pseudomonadati</taxon>
        <taxon>Pseudomonadota</taxon>
        <taxon>Betaproteobacteria</taxon>
        <taxon>Neisseriales</taxon>
        <taxon>Chitinibacteraceae</taxon>
        <taxon>Chitinibacter</taxon>
    </lineage>
</organism>
<dbReference type="Gene3D" id="3.90.550.10">
    <property type="entry name" value="Spore Coat Polysaccharide Biosynthesis Protein SpsA, Chain A"/>
    <property type="match status" value="1"/>
</dbReference>
<evidence type="ECO:0000313" key="5">
    <source>
        <dbReference type="Proteomes" id="UP000510822"/>
    </source>
</evidence>
<dbReference type="Pfam" id="PF02709">
    <property type="entry name" value="Glyco_transf_7C"/>
    <property type="match status" value="1"/>
</dbReference>
<keyword evidence="1 4" id="KW-0808">Transferase</keyword>
<reference evidence="4 5" key="1">
    <citation type="journal article" date="2016" name="Int. J. Syst. Evol. Microbiol.">
        <title>Chitinibacter fontanus sp. nov., isolated from a spring.</title>
        <authorList>
            <person name="Sheu S.Y."/>
            <person name="Li Y.S."/>
            <person name="Young C.C."/>
            <person name="Chen W.M."/>
        </authorList>
    </citation>
    <scope>NUCLEOTIDE SEQUENCE [LARGE SCALE GENOMIC DNA]</scope>
    <source>
        <strain evidence="4 5">STM-7</strain>
    </source>
</reference>
<feature type="domain" description="Galactosyltransferase C-terminal" evidence="3">
    <location>
        <begin position="176"/>
        <end position="223"/>
    </location>
</feature>
<name>A0A7D5ZAR9_9NEIS</name>
<dbReference type="SUPFAM" id="SSF53448">
    <property type="entry name" value="Nucleotide-diphospho-sugar transferases"/>
    <property type="match status" value="1"/>
</dbReference>
<evidence type="ECO:0000313" key="4">
    <source>
        <dbReference type="EMBL" id="QLI81145.1"/>
    </source>
</evidence>
<keyword evidence="5" id="KW-1185">Reference proteome</keyword>
<gene>
    <name evidence="4" type="ORF">HZU75_06125</name>
</gene>
<evidence type="ECO:0000259" key="2">
    <source>
        <dbReference type="Pfam" id="PF00535"/>
    </source>
</evidence>
<dbReference type="InterPro" id="IPR050834">
    <property type="entry name" value="Glycosyltransf_2"/>
</dbReference>